<evidence type="ECO:0000256" key="1">
    <source>
        <dbReference type="SAM" id="MobiDB-lite"/>
    </source>
</evidence>
<dbReference type="EMBL" id="CABIJS010000033">
    <property type="protein sequence ID" value="VUZ40541.1"/>
    <property type="molecule type" value="Genomic_DNA"/>
</dbReference>
<keyword evidence="3" id="KW-1185">Reference proteome</keyword>
<organism evidence="2 3">
    <name type="scientific">Hymenolepis diminuta</name>
    <name type="common">Rat tapeworm</name>
    <dbReference type="NCBI Taxonomy" id="6216"/>
    <lineage>
        <taxon>Eukaryota</taxon>
        <taxon>Metazoa</taxon>
        <taxon>Spiralia</taxon>
        <taxon>Lophotrochozoa</taxon>
        <taxon>Platyhelminthes</taxon>
        <taxon>Cestoda</taxon>
        <taxon>Eucestoda</taxon>
        <taxon>Cyclophyllidea</taxon>
        <taxon>Hymenolepididae</taxon>
        <taxon>Hymenolepis</taxon>
    </lineage>
</organism>
<accession>A0A564XZU9</accession>
<gene>
    <name evidence="2" type="ORF">WMSIL1_LOCUS1559</name>
</gene>
<feature type="region of interest" description="Disordered" evidence="1">
    <location>
        <begin position="1"/>
        <end position="23"/>
    </location>
</feature>
<sequence>MPQSETEGQYPQQNLLGNSSTTLSHSNCLINRFRVSKTLNSFVTFSKCQNLQKQPYQRGKCYPIHLRLQKYYHNLLISTSPH</sequence>
<name>A0A564XZU9_HYMDI</name>
<reference evidence="2 3" key="1">
    <citation type="submission" date="2019-07" db="EMBL/GenBank/DDBJ databases">
        <authorList>
            <person name="Jastrzebski P J."/>
            <person name="Paukszto L."/>
            <person name="Jastrzebski P J."/>
        </authorList>
    </citation>
    <scope>NUCLEOTIDE SEQUENCE [LARGE SCALE GENOMIC DNA]</scope>
    <source>
        <strain evidence="2 3">WMS-il1</strain>
    </source>
</reference>
<proteinExistence type="predicted"/>
<evidence type="ECO:0000313" key="3">
    <source>
        <dbReference type="Proteomes" id="UP000321570"/>
    </source>
</evidence>
<protein>
    <submittedName>
        <fullName evidence="2">Uncharacterized protein</fullName>
    </submittedName>
</protein>
<dbReference type="Proteomes" id="UP000321570">
    <property type="component" value="Unassembled WGS sequence"/>
</dbReference>
<evidence type="ECO:0000313" key="2">
    <source>
        <dbReference type="EMBL" id="VUZ40541.1"/>
    </source>
</evidence>
<dbReference type="AlphaFoldDB" id="A0A564XZU9"/>